<dbReference type="EMBL" id="BMXF01000001">
    <property type="protein sequence ID" value="GHB59346.1"/>
    <property type="molecule type" value="Genomic_DNA"/>
</dbReference>
<comment type="caution">
    <text evidence="1">The sequence shown here is derived from an EMBL/GenBank/DDBJ whole genome shotgun (WGS) entry which is preliminary data.</text>
</comment>
<dbReference type="Proteomes" id="UP000598271">
    <property type="component" value="Unassembled WGS sequence"/>
</dbReference>
<organism evidence="1 2">
    <name type="scientific">Persicitalea jodogahamensis</name>
    <dbReference type="NCBI Taxonomy" id="402147"/>
    <lineage>
        <taxon>Bacteria</taxon>
        <taxon>Pseudomonadati</taxon>
        <taxon>Bacteroidota</taxon>
        <taxon>Cytophagia</taxon>
        <taxon>Cytophagales</taxon>
        <taxon>Spirosomataceae</taxon>
        <taxon>Persicitalea</taxon>
    </lineage>
</organism>
<dbReference type="Pfam" id="PF05742">
    <property type="entry name" value="TANGO2"/>
    <property type="match status" value="1"/>
</dbReference>
<name>A0A8J3G8Y8_9BACT</name>
<keyword evidence="2" id="KW-1185">Reference proteome</keyword>
<evidence type="ECO:0000313" key="2">
    <source>
        <dbReference type="Proteomes" id="UP000598271"/>
    </source>
</evidence>
<evidence type="ECO:0000313" key="1">
    <source>
        <dbReference type="EMBL" id="GHB59346.1"/>
    </source>
</evidence>
<sequence>MCVVTYIPAASGGFILTSNRDESIRRQAAIPPRRYLIDEQLITFPKDPKAGGTWVATTENRTLCLLNGAFQNHSHRPPYRRSRGLVVLDAFSYDSPHAFARDYDFTGIEPFTLIMVDRVDAFATLHELRWDGTKPHFKCLPADTPRIWSSVTLYSEDIVREREGWFQNWLTAPHTKLAAEIIAFHTSAGKGDPANDLLVDRGSLKTVSITQIQAQHNEVSVFYQDFLHEGTHHFQVS</sequence>
<accession>A0A8J3G8Y8</accession>
<proteinExistence type="predicted"/>
<gene>
    <name evidence="1" type="ORF">GCM10007390_11260</name>
</gene>
<protein>
    <recommendedName>
        <fullName evidence="3">Transport and Golgi organization protein 2</fullName>
    </recommendedName>
</protein>
<reference evidence="1 2" key="1">
    <citation type="journal article" date="2014" name="Int. J. Syst. Evol. Microbiol.">
        <title>Complete genome sequence of Corynebacterium casei LMG S-19264T (=DSM 44701T), isolated from a smear-ripened cheese.</title>
        <authorList>
            <consortium name="US DOE Joint Genome Institute (JGI-PGF)"/>
            <person name="Walter F."/>
            <person name="Albersmeier A."/>
            <person name="Kalinowski J."/>
            <person name="Ruckert C."/>
        </authorList>
    </citation>
    <scope>NUCLEOTIDE SEQUENCE [LARGE SCALE GENOMIC DNA]</scope>
    <source>
        <strain evidence="1 2">KCTC 12866</strain>
    </source>
</reference>
<dbReference type="InterPro" id="IPR008551">
    <property type="entry name" value="TANGO2"/>
</dbReference>
<dbReference type="RefSeq" id="WP_189563354.1">
    <property type="nucleotide sequence ID" value="NZ_BMXF01000001.1"/>
</dbReference>
<dbReference type="AlphaFoldDB" id="A0A8J3G8Y8"/>
<evidence type="ECO:0008006" key="3">
    <source>
        <dbReference type="Google" id="ProtNLM"/>
    </source>
</evidence>